<protein>
    <recommendedName>
        <fullName evidence="3">Aminoglycoside phosphotransferase domain-containing protein</fullName>
    </recommendedName>
</protein>
<dbReference type="OrthoDB" id="2687876at2759"/>
<comment type="caution">
    <text evidence="1">The sequence shown here is derived from an EMBL/GenBank/DDBJ whole genome shotgun (WGS) entry which is preliminary data.</text>
</comment>
<evidence type="ECO:0000313" key="1">
    <source>
        <dbReference type="EMBL" id="KAH7145883.1"/>
    </source>
</evidence>
<sequence>MHFPVYEHRLHYRFLVDGQDVKYVSTVPSTFRGEPLSPFPPGSWNRAHAAMNPETGKATFVRTETLELPRMKNIWHPVKLNEVDFTRQDRVRQRVHASTHPEVLGVRPVLVKLAAETAASEWISDSGVGPKFLGHLTEGKDKHVVGFVVEWVEGARTAGLGDMDGCRKALARLHELGIKLSDINKYNPLVRGWHDVVLVDFETAKRDCSPAELEIEMSAWKSSLESTEFPERSKTRS</sequence>
<evidence type="ECO:0000313" key="2">
    <source>
        <dbReference type="Proteomes" id="UP000717696"/>
    </source>
</evidence>
<keyword evidence="2" id="KW-1185">Reference proteome</keyword>
<name>A0A9P9ERW9_9HYPO</name>
<gene>
    <name evidence="1" type="ORF">B0J13DRAFT_666474</name>
</gene>
<dbReference type="Proteomes" id="UP000717696">
    <property type="component" value="Unassembled WGS sequence"/>
</dbReference>
<evidence type="ECO:0008006" key="3">
    <source>
        <dbReference type="Google" id="ProtNLM"/>
    </source>
</evidence>
<reference evidence="1" key="1">
    <citation type="journal article" date="2021" name="Nat. Commun.">
        <title>Genetic determinants of endophytism in the Arabidopsis root mycobiome.</title>
        <authorList>
            <person name="Mesny F."/>
            <person name="Miyauchi S."/>
            <person name="Thiergart T."/>
            <person name="Pickel B."/>
            <person name="Atanasova L."/>
            <person name="Karlsson M."/>
            <person name="Huettel B."/>
            <person name="Barry K.W."/>
            <person name="Haridas S."/>
            <person name="Chen C."/>
            <person name="Bauer D."/>
            <person name="Andreopoulos W."/>
            <person name="Pangilinan J."/>
            <person name="LaButti K."/>
            <person name="Riley R."/>
            <person name="Lipzen A."/>
            <person name="Clum A."/>
            <person name="Drula E."/>
            <person name="Henrissat B."/>
            <person name="Kohler A."/>
            <person name="Grigoriev I.V."/>
            <person name="Martin F.M."/>
            <person name="Hacquard S."/>
        </authorList>
    </citation>
    <scope>NUCLEOTIDE SEQUENCE</scope>
    <source>
        <strain evidence="1">MPI-CAGE-AT-0021</strain>
    </source>
</reference>
<proteinExistence type="predicted"/>
<dbReference type="EMBL" id="JAGMUU010000009">
    <property type="protein sequence ID" value="KAH7145883.1"/>
    <property type="molecule type" value="Genomic_DNA"/>
</dbReference>
<dbReference type="InterPro" id="IPR011009">
    <property type="entry name" value="Kinase-like_dom_sf"/>
</dbReference>
<organism evidence="1 2">
    <name type="scientific">Dactylonectria estremocensis</name>
    <dbReference type="NCBI Taxonomy" id="1079267"/>
    <lineage>
        <taxon>Eukaryota</taxon>
        <taxon>Fungi</taxon>
        <taxon>Dikarya</taxon>
        <taxon>Ascomycota</taxon>
        <taxon>Pezizomycotina</taxon>
        <taxon>Sordariomycetes</taxon>
        <taxon>Hypocreomycetidae</taxon>
        <taxon>Hypocreales</taxon>
        <taxon>Nectriaceae</taxon>
        <taxon>Dactylonectria</taxon>
    </lineage>
</organism>
<dbReference type="AlphaFoldDB" id="A0A9P9ERW9"/>
<dbReference type="SUPFAM" id="SSF56112">
    <property type="entry name" value="Protein kinase-like (PK-like)"/>
    <property type="match status" value="1"/>
</dbReference>
<accession>A0A9P9ERW9</accession>